<feature type="chain" id="PRO_5043373771" evidence="2">
    <location>
        <begin position="18"/>
        <end position="147"/>
    </location>
</feature>
<feature type="transmembrane region" description="Helical" evidence="1">
    <location>
        <begin position="127"/>
        <end position="144"/>
    </location>
</feature>
<reference evidence="3 4" key="1">
    <citation type="submission" date="2022-12" db="EMBL/GenBank/DDBJ databases">
        <title>Chromosome-level genome assembly of true bugs.</title>
        <authorList>
            <person name="Ma L."/>
            <person name="Li H."/>
        </authorList>
    </citation>
    <scope>NUCLEOTIDE SEQUENCE [LARGE SCALE GENOMIC DNA]</scope>
    <source>
        <strain evidence="3">Lab_2022b</strain>
    </source>
</reference>
<evidence type="ECO:0000313" key="4">
    <source>
        <dbReference type="Proteomes" id="UP001461498"/>
    </source>
</evidence>
<keyword evidence="4" id="KW-1185">Reference proteome</keyword>
<dbReference type="Proteomes" id="UP001461498">
    <property type="component" value="Unassembled WGS sequence"/>
</dbReference>
<keyword evidence="1" id="KW-0472">Membrane</keyword>
<accession>A0AAW1CMZ4</accession>
<name>A0AAW1CMZ4_9HEMI</name>
<evidence type="ECO:0000256" key="2">
    <source>
        <dbReference type="SAM" id="SignalP"/>
    </source>
</evidence>
<evidence type="ECO:0000313" key="3">
    <source>
        <dbReference type="EMBL" id="KAK9498899.1"/>
    </source>
</evidence>
<dbReference type="EMBL" id="JAPXFL010000012">
    <property type="protein sequence ID" value="KAK9498899.1"/>
    <property type="molecule type" value="Genomic_DNA"/>
</dbReference>
<dbReference type="AlphaFoldDB" id="A0AAW1CMZ4"/>
<organism evidence="3 4">
    <name type="scientific">Rhynocoris fuscipes</name>
    <dbReference type="NCBI Taxonomy" id="488301"/>
    <lineage>
        <taxon>Eukaryota</taxon>
        <taxon>Metazoa</taxon>
        <taxon>Ecdysozoa</taxon>
        <taxon>Arthropoda</taxon>
        <taxon>Hexapoda</taxon>
        <taxon>Insecta</taxon>
        <taxon>Pterygota</taxon>
        <taxon>Neoptera</taxon>
        <taxon>Paraneoptera</taxon>
        <taxon>Hemiptera</taxon>
        <taxon>Heteroptera</taxon>
        <taxon>Panheteroptera</taxon>
        <taxon>Cimicomorpha</taxon>
        <taxon>Reduviidae</taxon>
        <taxon>Harpactorinae</taxon>
        <taxon>Harpactorini</taxon>
        <taxon>Rhynocoris</taxon>
    </lineage>
</organism>
<keyword evidence="2" id="KW-0732">Signal</keyword>
<proteinExistence type="predicted"/>
<comment type="caution">
    <text evidence="3">The sequence shown here is derived from an EMBL/GenBank/DDBJ whole genome shotgun (WGS) entry which is preliminary data.</text>
</comment>
<sequence length="147" mass="16787">MYKFIILLSSVILFINASDNDRNTGPFNSPRAVGPRNLHTNYTNVLKISKAKHFIDSISGPSSSDIEQNFTGSSDLSGLLDLYNPHRLALKWNVTQESTLNNTCYHHMTIFLEQLMQGQLWALQSKSIFFIYFFIVINLSYISFSEI</sequence>
<evidence type="ECO:0000256" key="1">
    <source>
        <dbReference type="SAM" id="Phobius"/>
    </source>
</evidence>
<keyword evidence="1" id="KW-1133">Transmembrane helix</keyword>
<protein>
    <submittedName>
        <fullName evidence="3">Uncharacterized protein</fullName>
    </submittedName>
</protein>
<keyword evidence="1" id="KW-0812">Transmembrane</keyword>
<feature type="signal peptide" evidence="2">
    <location>
        <begin position="1"/>
        <end position="17"/>
    </location>
</feature>
<gene>
    <name evidence="3" type="ORF">O3M35_003449</name>
</gene>